<feature type="compositionally biased region" description="Polar residues" evidence="12">
    <location>
        <begin position="1419"/>
        <end position="1428"/>
    </location>
</feature>
<dbReference type="GO" id="GO:0016558">
    <property type="term" value="P:protein import into peroxisome matrix"/>
    <property type="evidence" value="ECO:0007669"/>
    <property type="project" value="TreeGrafter"/>
</dbReference>
<dbReference type="GO" id="GO:0005829">
    <property type="term" value="C:cytosol"/>
    <property type="evidence" value="ECO:0007669"/>
    <property type="project" value="TreeGrafter"/>
</dbReference>
<evidence type="ECO:0000256" key="11">
    <source>
        <dbReference type="ARBA" id="ARBA00062700"/>
    </source>
</evidence>
<dbReference type="SUPFAM" id="SSF52540">
    <property type="entry name" value="P-loop containing nucleoside triphosphate hydrolases"/>
    <property type="match status" value="2"/>
</dbReference>
<evidence type="ECO:0000256" key="9">
    <source>
        <dbReference type="ARBA" id="ARBA00034920"/>
    </source>
</evidence>
<dbReference type="GO" id="GO:0005778">
    <property type="term" value="C:peroxisomal membrane"/>
    <property type="evidence" value="ECO:0007669"/>
    <property type="project" value="UniProtKB-SubCell"/>
</dbReference>
<feature type="region of interest" description="Disordered" evidence="12">
    <location>
        <begin position="1322"/>
        <end position="1343"/>
    </location>
</feature>
<dbReference type="GO" id="GO:0005524">
    <property type="term" value="F:ATP binding"/>
    <property type="evidence" value="ECO:0007669"/>
    <property type="project" value="UniProtKB-KW"/>
</dbReference>
<feature type="compositionally biased region" description="Basic and acidic residues" evidence="12">
    <location>
        <begin position="1"/>
        <end position="13"/>
    </location>
</feature>
<keyword evidence="15" id="KW-1185">Reference proteome</keyword>
<protein>
    <recommendedName>
        <fullName evidence="8">Peroxisomal ATPase PEX6</fullName>
    </recommendedName>
    <alternativeName>
        <fullName evidence="9">Peroxin-6</fullName>
    </alternativeName>
</protein>
<dbReference type="InterPro" id="IPR050168">
    <property type="entry name" value="AAA_ATPase_domain"/>
</dbReference>
<accession>A0A395HSL4</accession>
<feature type="domain" description="AAA+ ATPase" evidence="13">
    <location>
        <begin position="1059"/>
        <end position="1201"/>
    </location>
</feature>
<comment type="similarity">
    <text evidence="1">Belongs to the AAA ATPase family.</text>
</comment>
<dbReference type="InterPro" id="IPR003959">
    <property type="entry name" value="ATPase_AAA_core"/>
</dbReference>
<feature type="compositionally biased region" description="Polar residues" evidence="12">
    <location>
        <begin position="320"/>
        <end position="331"/>
    </location>
</feature>
<keyword evidence="2" id="KW-0962">Peroxisome biogenesis</keyword>
<evidence type="ECO:0000256" key="5">
    <source>
        <dbReference type="ARBA" id="ARBA00022840"/>
    </source>
</evidence>
<dbReference type="InterPro" id="IPR056995">
    <property type="entry name" value="PEX6_4th_dom"/>
</dbReference>
<dbReference type="PANTHER" id="PTHR23077">
    <property type="entry name" value="AAA-FAMILY ATPASE"/>
    <property type="match status" value="1"/>
</dbReference>
<evidence type="ECO:0000256" key="1">
    <source>
        <dbReference type="ARBA" id="ARBA00006914"/>
    </source>
</evidence>
<dbReference type="Proteomes" id="UP000248961">
    <property type="component" value="Unassembled WGS sequence"/>
</dbReference>
<dbReference type="InterPro" id="IPR047533">
    <property type="entry name" value="RecA-like_PEX6_r2"/>
</dbReference>
<dbReference type="FunFam" id="1.10.8.60:FF:000108">
    <property type="entry name" value="Peroxisomal biogenesis factor 6"/>
    <property type="match status" value="1"/>
</dbReference>
<dbReference type="FunFam" id="1.10.8.60:FF:000039">
    <property type="entry name" value="peroxisome biogenesis factor 6"/>
    <property type="match status" value="1"/>
</dbReference>
<dbReference type="EMBL" id="KZ824292">
    <property type="protein sequence ID" value="RAL10817.1"/>
    <property type="molecule type" value="Genomic_DNA"/>
</dbReference>
<dbReference type="Gene3D" id="1.10.8.60">
    <property type="match status" value="2"/>
</dbReference>
<proteinExistence type="inferred from homology"/>
<evidence type="ECO:0000313" key="14">
    <source>
        <dbReference type="EMBL" id="RAL10817.1"/>
    </source>
</evidence>
<dbReference type="Pfam" id="PF00004">
    <property type="entry name" value="AAA"/>
    <property type="match status" value="1"/>
</dbReference>
<evidence type="ECO:0000256" key="8">
    <source>
        <dbReference type="ARBA" id="ARBA00034811"/>
    </source>
</evidence>
<dbReference type="InterPro" id="IPR003593">
    <property type="entry name" value="AAA+_ATPase"/>
</dbReference>
<feature type="compositionally biased region" description="Low complexity" evidence="12">
    <location>
        <begin position="1388"/>
        <end position="1404"/>
    </location>
</feature>
<evidence type="ECO:0000313" key="15">
    <source>
        <dbReference type="Proteomes" id="UP000248961"/>
    </source>
</evidence>
<keyword evidence="6" id="KW-0472">Membrane</keyword>
<feature type="compositionally biased region" description="Basic residues" evidence="12">
    <location>
        <begin position="14"/>
        <end position="25"/>
    </location>
</feature>
<dbReference type="SMART" id="SM00382">
    <property type="entry name" value="AAA"/>
    <property type="match status" value="1"/>
</dbReference>
<dbReference type="InterPro" id="IPR027417">
    <property type="entry name" value="P-loop_NTPase"/>
</dbReference>
<dbReference type="GeneID" id="37197124"/>
<evidence type="ECO:0000256" key="2">
    <source>
        <dbReference type="ARBA" id="ARBA00022593"/>
    </source>
</evidence>
<dbReference type="FunFam" id="3.40.50.300:FF:000109">
    <property type="entry name" value="Peroxisomal biogenesis factor 6"/>
    <property type="match status" value="1"/>
</dbReference>
<gene>
    <name evidence="14" type="ORF">BO97DRAFT_371674</name>
</gene>
<feature type="region of interest" description="Disordered" evidence="12">
    <location>
        <begin position="297"/>
        <end position="408"/>
    </location>
</feature>
<dbReference type="PROSITE" id="PS00674">
    <property type="entry name" value="AAA"/>
    <property type="match status" value="1"/>
</dbReference>
<dbReference type="Gene3D" id="3.40.50.300">
    <property type="entry name" value="P-loop containing nucleotide triphosphate hydrolases"/>
    <property type="match status" value="2"/>
</dbReference>
<dbReference type="STRING" id="1450537.A0A395HSL4"/>
<dbReference type="RefSeq" id="XP_025549971.1">
    <property type="nucleotide sequence ID" value="XM_025692835.1"/>
</dbReference>
<keyword evidence="4" id="KW-0378">Hydrolase</keyword>
<dbReference type="OrthoDB" id="5553750at2759"/>
<feature type="compositionally biased region" description="Acidic residues" evidence="12">
    <location>
        <begin position="1446"/>
        <end position="1455"/>
    </location>
</feature>
<evidence type="ECO:0000256" key="12">
    <source>
        <dbReference type="SAM" id="MobiDB-lite"/>
    </source>
</evidence>
<evidence type="ECO:0000256" key="6">
    <source>
        <dbReference type="ARBA" id="ARBA00023136"/>
    </source>
</evidence>
<comment type="subcellular location">
    <subcellularLocation>
        <location evidence="7">Peroxisome membrane</location>
        <topology evidence="7">Peripheral membrane protein</topology>
        <orientation evidence="7">Cytoplasmic side</orientation>
    </subcellularLocation>
</comment>
<evidence type="ECO:0000256" key="4">
    <source>
        <dbReference type="ARBA" id="ARBA00022801"/>
    </source>
</evidence>
<keyword evidence="5" id="KW-0067">ATP-binding</keyword>
<dbReference type="Pfam" id="PF23315">
    <property type="entry name" value="PEX6_4th"/>
    <property type="match status" value="1"/>
</dbReference>
<dbReference type="CDD" id="cd19527">
    <property type="entry name" value="RecA-like_PEX6_r2"/>
    <property type="match status" value="1"/>
</dbReference>
<feature type="compositionally biased region" description="Polar residues" evidence="12">
    <location>
        <begin position="390"/>
        <end position="402"/>
    </location>
</feature>
<feature type="region of interest" description="Disordered" evidence="12">
    <location>
        <begin position="1357"/>
        <end position="1482"/>
    </location>
</feature>
<evidence type="ECO:0000256" key="10">
    <source>
        <dbReference type="ARBA" id="ARBA00048778"/>
    </source>
</evidence>
<comment type="catalytic activity">
    <reaction evidence="10">
        <text>ATP + H2O = ADP + phosphate + H(+)</text>
        <dbReference type="Rhea" id="RHEA:13065"/>
        <dbReference type="ChEBI" id="CHEBI:15377"/>
        <dbReference type="ChEBI" id="CHEBI:15378"/>
        <dbReference type="ChEBI" id="CHEBI:30616"/>
        <dbReference type="ChEBI" id="CHEBI:43474"/>
        <dbReference type="ChEBI" id="CHEBI:456216"/>
    </reaction>
    <physiologicalReaction direction="left-to-right" evidence="10">
        <dbReference type="Rhea" id="RHEA:13066"/>
    </physiologicalReaction>
</comment>
<reference evidence="14 15" key="1">
    <citation type="submission" date="2018-02" db="EMBL/GenBank/DDBJ databases">
        <title>The genomes of Aspergillus section Nigri reveals drivers in fungal speciation.</title>
        <authorList>
            <consortium name="DOE Joint Genome Institute"/>
            <person name="Vesth T.C."/>
            <person name="Nybo J."/>
            <person name="Theobald S."/>
            <person name="Brandl J."/>
            <person name="Frisvad J.C."/>
            <person name="Nielsen K.F."/>
            <person name="Lyhne E.K."/>
            <person name="Kogle M.E."/>
            <person name="Kuo A."/>
            <person name="Riley R."/>
            <person name="Clum A."/>
            <person name="Nolan M."/>
            <person name="Lipzen A."/>
            <person name="Salamov A."/>
            <person name="Henrissat B."/>
            <person name="Wiebenga A."/>
            <person name="De vries R.P."/>
            <person name="Grigoriev I.V."/>
            <person name="Mortensen U.H."/>
            <person name="Andersen M.R."/>
            <person name="Baker S.E."/>
        </authorList>
    </citation>
    <scope>NUCLEOTIDE SEQUENCE [LARGE SCALE GENOMIC DNA]</scope>
    <source>
        <strain evidence="14 15">CBS 101889</strain>
    </source>
</reference>
<organism evidence="14 15">
    <name type="scientific">Aspergillus homomorphus (strain CBS 101889)</name>
    <dbReference type="NCBI Taxonomy" id="1450537"/>
    <lineage>
        <taxon>Eukaryota</taxon>
        <taxon>Fungi</taxon>
        <taxon>Dikarya</taxon>
        <taxon>Ascomycota</taxon>
        <taxon>Pezizomycotina</taxon>
        <taxon>Eurotiomycetes</taxon>
        <taxon>Eurotiomycetidae</taxon>
        <taxon>Eurotiales</taxon>
        <taxon>Aspergillaceae</taxon>
        <taxon>Aspergillus</taxon>
        <taxon>Aspergillus subgen. Circumdati</taxon>
    </lineage>
</organism>
<evidence type="ECO:0000256" key="3">
    <source>
        <dbReference type="ARBA" id="ARBA00022741"/>
    </source>
</evidence>
<evidence type="ECO:0000256" key="7">
    <source>
        <dbReference type="ARBA" id="ARBA00034691"/>
    </source>
</evidence>
<dbReference type="InterPro" id="IPR003960">
    <property type="entry name" value="ATPase_AAA_CS"/>
</dbReference>
<dbReference type="PANTHER" id="PTHR23077:SF9">
    <property type="entry name" value="PEROXISOMAL ATPASE PEX6"/>
    <property type="match status" value="1"/>
</dbReference>
<feature type="region of interest" description="Disordered" evidence="12">
    <location>
        <begin position="1"/>
        <end position="25"/>
    </location>
</feature>
<sequence>MDHDHHDPSPEPPRRRRRNMLRRRMRNRAPISARLSLDHQLRGNIGVVSDDLVGDLFSKDNQDDLGIYYVAISPYLPGCTSVEDLSWTIIPVRPQPKDRSYQSPIPHSTVLFPDSALSLQPFLERLSKLDPTRHPLQSQRAIEIRVLDAVPLPLDTVYVTVERNLLRNHDDVQNKFGGGFSSNNISSNGGWVKGAKVADGKKYTKKAAAEDEERLTAAVREALGAVKVLHTGDVLPLPLPPHPITYAPSPPARIALCEPVSQGLLMPATKVVLIHARPNGHRTQRSLRSGAGLLKQVAEDEADDTSNEQFYSAAEDKPVESSTEIEGSTTADESETDASGGNTSDTSDDSLEDMISLTAPELPQPASGVMSAMTAATPRAGGRRPDGTHTPGSVASNFTSATMRPGRVGGGKVLKTEGLLRQVPGDLLHPRPREDDDPESFIFVDIGTLAKIGCFSGDWVRIEATEEPQHNPFASIRLNSFNDREEDNGDWRAVRIYGLPGLQSTKPRYSINQTGHRRSSVSQLPAARMNSSVFVSPLLLNNLDNPKYLRISPMTFASSTGAKPNLLHQVKSSSVRNPPLAKEVTLLKVSTPLSMDRVLQPALFAGLKQYFESRRRLLKGGDLVGISIDEGLGRAVFQGNATGDSNVQEDDLTTRLGQVSYPDHAVSRKVGVAWFRVGQVVPSLPEDQDEAGDNQWGGVAVIDSATTRMVQAGSDVSRVPGTTDNGWEYWLGVKAVPRVATEAQTSHGLVTDVPHSSISPLQQRLRELISVATSPRAIQLGMKPVVILLRSQQRHIGKATVATRACADIGLHTFPIDAYDILTEGGANGGDVKTEAYLKARAERAFHCGSDCTALLIKHIEVLTADRIVSAMAEIVAEARVVIATTTDVEQMPEGIRSMFTHEFEMSAPEEKEREGILHNAVSERGIRLSPDVDLGSVALKTAALVAGDLVDVVERASSARTARLEKLAETSSKQSNQKIGIRDILISGGDAARGVTKLDFDAAVDAARKNFADSIGAPKIPNVSWEDVGGLSNVKDALVETIQLPLERPELFAKGMKKRSGILFYGPPGTGKTLLAKAIATEFSLNFFSVKGPELLNMYIGESEANVRRVFQRARDARPCVVFFDELDSVAPKRGNQGDSGGVMDRIVSQLLAELDGMNGGEENSGGVFVIGATNRPDLLDTALLRPGRFDKMLYLGVSDTHEKQRTILEALTRKFALSPDLSLARVADRLPLTYTGADLYALCSDSMLKAITRKATAVDEKIQQLPGEPVSTAYFFDHLATPEDVAVMVTEDDFREAQDELVPSVSVKELEHFERIRQTFESVDKQKQESANGASGPPRTIQDVLDALNLGGDLESSIDGPVANGDSQSAAGNKGKGRQVPSMVRSASGHSTSSKGKGKSPAGPGGKSKNKAISIPNGDSDSSLDGPTSGLRTDRGGPRGYNDLGEDEEDTVEDGVTYSGDEDDYIVRTDHLTPTGGSGA</sequence>
<evidence type="ECO:0000259" key="13">
    <source>
        <dbReference type="SMART" id="SM00382"/>
    </source>
</evidence>
<keyword evidence="3" id="KW-0547">Nucleotide-binding</keyword>
<dbReference type="VEuPathDB" id="FungiDB:BO97DRAFT_371674"/>
<name>A0A395HSL4_ASPHC</name>
<dbReference type="GO" id="GO:0016887">
    <property type="term" value="F:ATP hydrolysis activity"/>
    <property type="evidence" value="ECO:0007669"/>
    <property type="project" value="InterPro"/>
</dbReference>
<dbReference type="Pfam" id="PF23120">
    <property type="entry name" value="PEX6_N"/>
    <property type="match status" value="1"/>
</dbReference>
<comment type="subunit">
    <text evidence="11">Interacts with PEX1; forming the PEX1-PEX6 AAA ATPase complex, which is composed of a heterohexamer formed by a trimer of PEX1-PEX6 dimers.</text>
</comment>